<comment type="caution">
    <text evidence="2">The sequence shown here is derived from an EMBL/GenBank/DDBJ whole genome shotgun (WGS) entry which is preliminary data.</text>
</comment>
<proteinExistence type="predicted"/>
<accession>A0A9R1XVS9</accession>
<feature type="compositionally biased region" description="Basic and acidic residues" evidence="1">
    <location>
        <begin position="126"/>
        <end position="136"/>
    </location>
</feature>
<reference evidence="2 3" key="1">
    <citation type="journal article" date="2017" name="Nat. Commun.">
        <title>Genome assembly with in vitro proximity ligation data and whole-genome triplication in lettuce.</title>
        <authorList>
            <person name="Reyes-Chin-Wo S."/>
            <person name="Wang Z."/>
            <person name="Yang X."/>
            <person name="Kozik A."/>
            <person name="Arikit S."/>
            <person name="Song C."/>
            <person name="Xia L."/>
            <person name="Froenicke L."/>
            <person name="Lavelle D.O."/>
            <person name="Truco M.J."/>
            <person name="Xia R."/>
            <person name="Zhu S."/>
            <person name="Xu C."/>
            <person name="Xu H."/>
            <person name="Xu X."/>
            <person name="Cox K."/>
            <person name="Korf I."/>
            <person name="Meyers B.C."/>
            <person name="Michelmore R.W."/>
        </authorList>
    </citation>
    <scope>NUCLEOTIDE SEQUENCE [LARGE SCALE GENOMIC DNA]</scope>
    <source>
        <strain evidence="3">cv. Salinas</strain>
        <tissue evidence="2">Seedlings</tissue>
    </source>
</reference>
<sequence>MGGGIVPSYRLKDTDDSYRLKDTDDDYQLKDTDNGYRLKDTDGSYRLKDTNDIVWYVVTLRLRGRSQRRSIASRTHTHTWFCIGLSGIIGHIASDCKIGKVCYGCGSPDHIRSIGQAVLRIRKGNRSGDEKEETTRTKGRVFHMTTQEAQDTPI</sequence>
<name>A0A9R1XVS9_LACSA</name>
<organism evidence="2 3">
    <name type="scientific">Lactuca sativa</name>
    <name type="common">Garden lettuce</name>
    <dbReference type="NCBI Taxonomy" id="4236"/>
    <lineage>
        <taxon>Eukaryota</taxon>
        <taxon>Viridiplantae</taxon>
        <taxon>Streptophyta</taxon>
        <taxon>Embryophyta</taxon>
        <taxon>Tracheophyta</taxon>
        <taxon>Spermatophyta</taxon>
        <taxon>Magnoliopsida</taxon>
        <taxon>eudicotyledons</taxon>
        <taxon>Gunneridae</taxon>
        <taxon>Pentapetalae</taxon>
        <taxon>asterids</taxon>
        <taxon>campanulids</taxon>
        <taxon>Asterales</taxon>
        <taxon>Asteraceae</taxon>
        <taxon>Cichorioideae</taxon>
        <taxon>Cichorieae</taxon>
        <taxon>Lactucinae</taxon>
        <taxon>Lactuca</taxon>
    </lineage>
</organism>
<gene>
    <name evidence="2" type="ORF">LSAT_V11C100047210</name>
</gene>
<keyword evidence="3" id="KW-1185">Reference proteome</keyword>
<protein>
    <submittedName>
        <fullName evidence="2">Uncharacterized protein</fullName>
    </submittedName>
</protein>
<dbReference type="AlphaFoldDB" id="A0A9R1XVS9"/>
<evidence type="ECO:0000313" key="2">
    <source>
        <dbReference type="EMBL" id="KAJ0227916.1"/>
    </source>
</evidence>
<dbReference type="EMBL" id="NBSK02000001">
    <property type="protein sequence ID" value="KAJ0227916.1"/>
    <property type="molecule type" value="Genomic_DNA"/>
</dbReference>
<evidence type="ECO:0000256" key="1">
    <source>
        <dbReference type="SAM" id="MobiDB-lite"/>
    </source>
</evidence>
<feature type="compositionally biased region" description="Polar residues" evidence="1">
    <location>
        <begin position="144"/>
        <end position="154"/>
    </location>
</feature>
<feature type="region of interest" description="Disordered" evidence="1">
    <location>
        <begin position="124"/>
        <end position="154"/>
    </location>
</feature>
<dbReference type="Proteomes" id="UP000235145">
    <property type="component" value="Unassembled WGS sequence"/>
</dbReference>
<evidence type="ECO:0000313" key="3">
    <source>
        <dbReference type="Proteomes" id="UP000235145"/>
    </source>
</evidence>